<feature type="transmembrane region" description="Helical" evidence="9">
    <location>
        <begin position="187"/>
        <end position="208"/>
    </location>
</feature>
<feature type="transmembrane region" description="Helical" evidence="9">
    <location>
        <begin position="228"/>
        <end position="250"/>
    </location>
</feature>
<dbReference type="RefSeq" id="WP_304995303.1">
    <property type="nucleotide sequence ID" value="NZ_CP101717.1"/>
</dbReference>
<evidence type="ECO:0000256" key="6">
    <source>
        <dbReference type="ARBA" id="ARBA00022989"/>
    </source>
</evidence>
<protein>
    <recommendedName>
        <fullName evidence="9">Copper resistance protein C</fullName>
    </recommendedName>
    <alternativeName>
        <fullName evidence="9">Copper resistance protein D</fullName>
    </alternativeName>
</protein>
<comment type="similarity">
    <text evidence="9">Belongs to the CopC family.</text>
</comment>
<evidence type="ECO:0000259" key="10">
    <source>
        <dbReference type="Pfam" id="PF04234"/>
    </source>
</evidence>
<feature type="transmembrane region" description="Helical" evidence="9">
    <location>
        <begin position="332"/>
        <end position="351"/>
    </location>
</feature>
<feature type="domain" description="CopC" evidence="10">
    <location>
        <begin position="25"/>
        <end position="118"/>
    </location>
</feature>
<dbReference type="InterPro" id="IPR014756">
    <property type="entry name" value="Ig_E-set"/>
</dbReference>
<gene>
    <name evidence="12" type="ORF">NFC81_15090</name>
</gene>
<evidence type="ECO:0000256" key="5">
    <source>
        <dbReference type="ARBA" id="ARBA00022729"/>
    </source>
</evidence>
<evidence type="ECO:0000256" key="1">
    <source>
        <dbReference type="ARBA" id="ARBA00004651"/>
    </source>
</evidence>
<feature type="transmembrane region" description="Helical" evidence="9">
    <location>
        <begin position="149"/>
        <end position="166"/>
    </location>
</feature>
<keyword evidence="2 9" id="KW-1003">Cell membrane</keyword>
<keyword evidence="6 9" id="KW-1133">Transmembrane helix</keyword>
<dbReference type="Pfam" id="PF04234">
    <property type="entry name" value="CopC"/>
    <property type="match status" value="1"/>
</dbReference>
<dbReference type="GO" id="GO:0006825">
    <property type="term" value="P:copper ion transport"/>
    <property type="evidence" value="ECO:0007669"/>
    <property type="project" value="InterPro"/>
</dbReference>
<feature type="transmembrane region" description="Helical" evidence="9">
    <location>
        <begin position="262"/>
        <end position="282"/>
    </location>
</feature>
<proteinExistence type="inferred from homology"/>
<keyword evidence="9" id="KW-0997">Cell inner membrane</keyword>
<comment type="function">
    <text evidence="9">Involved in copper resistance.</text>
</comment>
<comment type="similarity">
    <text evidence="9">Belongs to the CopD family.</text>
</comment>
<dbReference type="Gene3D" id="2.60.40.1220">
    <property type="match status" value="1"/>
</dbReference>
<reference evidence="12" key="1">
    <citation type="submission" date="2022-07" db="EMBL/GenBank/DDBJ databases">
        <title>Complete genome sequence of Salinispirillum sp. LH10-3-1 capable of multiple carbohydrate inversion isolated from a soda lake.</title>
        <authorList>
            <person name="Liu J."/>
            <person name="Zhai Y."/>
            <person name="Zhang H."/>
            <person name="Yang H."/>
            <person name="Qu J."/>
            <person name="Li J."/>
        </authorList>
    </citation>
    <scope>NUCLEOTIDE SEQUENCE</scope>
    <source>
        <strain evidence="12">LH 10-3-1</strain>
    </source>
</reference>
<evidence type="ECO:0000256" key="3">
    <source>
        <dbReference type="ARBA" id="ARBA00022692"/>
    </source>
</evidence>
<keyword evidence="4 9" id="KW-0479">Metal-binding</keyword>
<name>A0AB38YG21_9GAMM</name>
<dbReference type="PANTHER" id="PTHR34820:SF4">
    <property type="entry name" value="INNER MEMBRANE PROTEIN YEBZ"/>
    <property type="match status" value="1"/>
</dbReference>
<evidence type="ECO:0000259" key="11">
    <source>
        <dbReference type="Pfam" id="PF05425"/>
    </source>
</evidence>
<dbReference type="InterPro" id="IPR014755">
    <property type="entry name" value="Cu-Rt/internalin_Ig-like"/>
</dbReference>
<dbReference type="EMBL" id="CP101717">
    <property type="protein sequence ID" value="WLD58019.1"/>
    <property type="molecule type" value="Genomic_DNA"/>
</dbReference>
<dbReference type="AlphaFoldDB" id="A0AB38YG21"/>
<evidence type="ECO:0000256" key="9">
    <source>
        <dbReference type="RuleBase" id="RU369037"/>
    </source>
</evidence>
<comment type="subcellular location">
    <subcellularLocation>
        <location evidence="9">Cell inner membrane</location>
        <topology evidence="9">Multi-pass membrane protein</topology>
    </subcellularLocation>
    <subcellularLocation>
        <location evidence="1">Cell membrane</location>
        <topology evidence="1">Multi-pass membrane protein</topology>
    </subcellularLocation>
    <subcellularLocation>
        <location evidence="9">Periplasm</location>
    </subcellularLocation>
</comment>
<evidence type="ECO:0000256" key="8">
    <source>
        <dbReference type="ARBA" id="ARBA00023136"/>
    </source>
</evidence>
<accession>A0AB38YG21</accession>
<dbReference type="Pfam" id="PF05425">
    <property type="entry name" value="CopD"/>
    <property type="match status" value="1"/>
</dbReference>
<feature type="transmembrane region" description="Helical" evidence="9">
    <location>
        <begin position="288"/>
        <end position="311"/>
    </location>
</feature>
<dbReference type="InterPro" id="IPR007348">
    <property type="entry name" value="CopC_dom"/>
</dbReference>
<evidence type="ECO:0000313" key="12">
    <source>
        <dbReference type="EMBL" id="WLD58019.1"/>
    </source>
</evidence>
<sequence length="554" mass="60749">MNMRFLVTLGWLALLVWWPLGALGHAQLVSHSPSDGASVDTAPADIRLNFNEPVTPIFIRVFDATGSTISLQDAPKMAQQQTVVQYLPDNLTDGLYVVSWRVISADSHPVGGAFQFTVGNTERGTITTDALLADSAPVQAERLHQANRTLLLLSLLALAGGLWFPLHHTGLTRQPEAQRAVQQWLQWLTYAVMLTSVLQVLLLGWRIGGSQLTLAEWLTAMDIARSTPLGRSSLIAGASALLIFGLNGYIGPPTTMAMAHRLARVVALLMVGSLATTGHTLTHTQAGLAALLLSMHVVLAAYWLGAMPVLWRLSFHGNTRTLAYWLAQFSRHAIWLVGVLILFGVLLASLHLDAPPQLFDSTYGRVLLLKLGLISLALTLALVNQRYITRQLRRNRHDTRLWLRITLAVETVVLVAVIASTAVLSSTMPPNASNGSHDHNHEHGLGGEPVQLIENAGPYRLIFDMEHSHPGLNQWVASFTYNGDVHAPLAVEVAMSLPELELEPRWEEFTKLGQLYVLETDSLALPGKWALQVEALISDFDKITFHLTVPITPR</sequence>
<dbReference type="InterPro" id="IPR008457">
    <property type="entry name" value="Cu-R_CopD_dom"/>
</dbReference>
<dbReference type="PANTHER" id="PTHR34820">
    <property type="entry name" value="INNER MEMBRANE PROTEIN YEBZ"/>
    <property type="match status" value="1"/>
</dbReference>
<dbReference type="GO" id="GO:0005507">
    <property type="term" value="F:copper ion binding"/>
    <property type="evidence" value="ECO:0007669"/>
    <property type="project" value="UniProtKB-UniRule"/>
</dbReference>
<dbReference type="GO" id="GO:0005886">
    <property type="term" value="C:plasma membrane"/>
    <property type="evidence" value="ECO:0007669"/>
    <property type="project" value="UniProtKB-SubCell"/>
</dbReference>
<keyword evidence="7 9" id="KW-0186">Copper</keyword>
<evidence type="ECO:0000256" key="4">
    <source>
        <dbReference type="ARBA" id="ARBA00022723"/>
    </source>
</evidence>
<dbReference type="GO" id="GO:0042597">
    <property type="term" value="C:periplasmic space"/>
    <property type="evidence" value="ECO:0007669"/>
    <property type="project" value="UniProtKB-SubCell"/>
</dbReference>
<evidence type="ECO:0000256" key="2">
    <source>
        <dbReference type="ARBA" id="ARBA00022475"/>
    </source>
</evidence>
<feature type="transmembrane region" description="Helical" evidence="9">
    <location>
        <begin position="363"/>
        <end position="383"/>
    </location>
</feature>
<organism evidence="12">
    <name type="scientific">Salinispirillum sp. LH 10-3-1</name>
    <dbReference type="NCBI Taxonomy" id="2952525"/>
    <lineage>
        <taxon>Bacteria</taxon>
        <taxon>Pseudomonadati</taxon>
        <taxon>Pseudomonadota</taxon>
        <taxon>Gammaproteobacteria</taxon>
        <taxon>Oceanospirillales</taxon>
        <taxon>Saccharospirillaceae</taxon>
        <taxon>Salinispirillum</taxon>
    </lineage>
</organism>
<keyword evidence="5 9" id="KW-0732">Signal</keyword>
<keyword evidence="8 9" id="KW-0472">Membrane</keyword>
<dbReference type="GO" id="GO:0046688">
    <property type="term" value="P:response to copper ion"/>
    <property type="evidence" value="ECO:0007669"/>
    <property type="project" value="UniProtKB-UniRule"/>
</dbReference>
<evidence type="ECO:0000256" key="7">
    <source>
        <dbReference type="ARBA" id="ARBA00023008"/>
    </source>
</evidence>
<keyword evidence="3 9" id="KW-0812">Transmembrane</keyword>
<dbReference type="InterPro" id="IPR032694">
    <property type="entry name" value="CopC/D"/>
</dbReference>
<feature type="transmembrane region" description="Helical" evidence="9">
    <location>
        <begin position="403"/>
        <end position="424"/>
    </location>
</feature>
<dbReference type="SUPFAM" id="SSF81296">
    <property type="entry name" value="E set domains"/>
    <property type="match status" value="1"/>
</dbReference>
<keyword evidence="9" id="KW-0574">Periplasm</keyword>
<feature type="domain" description="Copper resistance protein D" evidence="11">
    <location>
        <begin position="325"/>
        <end position="424"/>
    </location>
</feature>